<evidence type="ECO:0000313" key="3">
    <source>
        <dbReference type="Proteomes" id="UP000436989"/>
    </source>
</evidence>
<gene>
    <name evidence="2" type="ORF">GMA12_12130</name>
</gene>
<protein>
    <recommendedName>
        <fullName evidence="4">Arrestin-like N-terminal domain-containing protein</fullName>
    </recommendedName>
</protein>
<evidence type="ECO:0008006" key="4">
    <source>
        <dbReference type="Google" id="ProtNLM"/>
    </source>
</evidence>
<dbReference type="RefSeq" id="WP_156269763.1">
    <property type="nucleotide sequence ID" value="NZ_WOGU01000009.1"/>
</dbReference>
<reference evidence="2 3" key="1">
    <citation type="submission" date="2019-12" db="EMBL/GenBank/DDBJ databases">
        <authorList>
            <person name="Shi Y."/>
        </authorList>
    </citation>
    <scope>NUCLEOTIDE SEQUENCE [LARGE SCALE GENOMIC DNA]</scope>
    <source>
        <strain evidence="2 3">JCM 17929</strain>
    </source>
</reference>
<feature type="region of interest" description="Disordered" evidence="1">
    <location>
        <begin position="303"/>
        <end position="324"/>
    </location>
</feature>
<evidence type="ECO:0000313" key="2">
    <source>
        <dbReference type="EMBL" id="MUN63875.1"/>
    </source>
</evidence>
<evidence type="ECO:0000256" key="1">
    <source>
        <dbReference type="SAM" id="MobiDB-lite"/>
    </source>
</evidence>
<keyword evidence="3" id="KW-1185">Reference proteome</keyword>
<dbReference type="Proteomes" id="UP000436989">
    <property type="component" value="Unassembled WGS sequence"/>
</dbReference>
<sequence length="324" mass="33801">MATGTGTRAGLDVELLVDPGGPVEAGAHLGVVVRVRGTADGHAAGDGAVVELLRTLRYGYRRGNLYGAVQTAWAEDTVTVDAAALDVAALDAVTADPGEPEALRAELTVPAGAPGSAEGKLIQVRWAVRVRLPRRGRRDVVRERPVEVRAGAREGIADAHTPPQESSRAYAAMDLDRLSSRTLVPGRPLTGTLRLAALTGVPARSFRVELVLQERVAHGPGAGADPARSPADDGREVETVVSRTVVRGGDIPGGQVREVAFTLPVPDRLPAPTLRLPGLRIRWALRAVIDVPWRPNPTLTLPLHAPALSAPGTGKDPSAGGAAL</sequence>
<organism evidence="2 3">
    <name type="scientific">Kocuria sediminis</name>
    <dbReference type="NCBI Taxonomy" id="1038857"/>
    <lineage>
        <taxon>Bacteria</taxon>
        <taxon>Bacillati</taxon>
        <taxon>Actinomycetota</taxon>
        <taxon>Actinomycetes</taxon>
        <taxon>Micrococcales</taxon>
        <taxon>Micrococcaceae</taxon>
        <taxon>Kocuria</taxon>
    </lineage>
</organism>
<proteinExistence type="predicted"/>
<name>A0A6N8GSH5_9MICC</name>
<dbReference type="AlphaFoldDB" id="A0A6N8GSH5"/>
<accession>A0A6N8GSH5</accession>
<dbReference type="EMBL" id="WOGU01000009">
    <property type="protein sequence ID" value="MUN63875.1"/>
    <property type="molecule type" value="Genomic_DNA"/>
</dbReference>
<comment type="caution">
    <text evidence="2">The sequence shown here is derived from an EMBL/GenBank/DDBJ whole genome shotgun (WGS) entry which is preliminary data.</text>
</comment>